<protein>
    <recommendedName>
        <fullName evidence="3">LysR family transcriptional regulator</fullName>
    </recommendedName>
</protein>
<name>A0A1H3QAX3_9PROT</name>
<organism evidence="1 2">
    <name type="scientific">Nitrosomonas halophila</name>
    <dbReference type="NCBI Taxonomy" id="44576"/>
    <lineage>
        <taxon>Bacteria</taxon>
        <taxon>Pseudomonadati</taxon>
        <taxon>Pseudomonadota</taxon>
        <taxon>Betaproteobacteria</taxon>
        <taxon>Nitrosomonadales</taxon>
        <taxon>Nitrosomonadaceae</taxon>
        <taxon>Nitrosomonas</taxon>
    </lineage>
</organism>
<evidence type="ECO:0000313" key="1">
    <source>
        <dbReference type="EMBL" id="SDZ10702.1"/>
    </source>
</evidence>
<dbReference type="Proteomes" id="UP000198640">
    <property type="component" value="Unassembled WGS sequence"/>
</dbReference>
<evidence type="ECO:0008006" key="3">
    <source>
        <dbReference type="Google" id="ProtNLM"/>
    </source>
</evidence>
<accession>A0A1H3QAX3</accession>
<gene>
    <name evidence="1" type="ORF">SAMN05421881_11471</name>
</gene>
<proteinExistence type="predicted"/>
<dbReference type="STRING" id="44576.SAMN05421881_11471"/>
<feature type="non-terminal residue" evidence="1">
    <location>
        <position position="1"/>
    </location>
</feature>
<dbReference type="EMBL" id="FNOY01000147">
    <property type="protein sequence ID" value="SDZ10702.1"/>
    <property type="molecule type" value="Genomic_DNA"/>
</dbReference>
<dbReference type="AlphaFoldDB" id="A0A1H3QAX3"/>
<keyword evidence="2" id="KW-1185">Reference proteome</keyword>
<evidence type="ECO:0000313" key="2">
    <source>
        <dbReference type="Proteomes" id="UP000198640"/>
    </source>
</evidence>
<sequence>RHALALEEPMSRFAILDVVGFPIKRYWYVAYPSGKQLSVVAQAFLEFLGKARESLPPLA</sequence>
<reference evidence="1 2" key="1">
    <citation type="submission" date="2016-10" db="EMBL/GenBank/DDBJ databases">
        <authorList>
            <person name="de Groot N.N."/>
        </authorList>
    </citation>
    <scope>NUCLEOTIDE SEQUENCE [LARGE SCALE GENOMIC DNA]</scope>
    <source>
        <strain evidence="1 2">Nm1</strain>
    </source>
</reference>